<dbReference type="SUPFAM" id="SSF52540">
    <property type="entry name" value="P-loop containing nucleoside triphosphate hydrolases"/>
    <property type="match status" value="1"/>
</dbReference>
<dbReference type="GO" id="GO:0005524">
    <property type="term" value="F:ATP binding"/>
    <property type="evidence" value="ECO:0007669"/>
    <property type="project" value="UniProtKB-KW"/>
</dbReference>
<dbReference type="GO" id="GO:0005886">
    <property type="term" value="C:plasma membrane"/>
    <property type="evidence" value="ECO:0007669"/>
    <property type="project" value="UniProtKB-SubCell"/>
</dbReference>
<dbReference type="PROSITE" id="PS50893">
    <property type="entry name" value="ABC_TRANSPORTER_2"/>
    <property type="match status" value="1"/>
</dbReference>
<dbReference type="GO" id="GO:0140359">
    <property type="term" value="F:ABC-type transporter activity"/>
    <property type="evidence" value="ECO:0007669"/>
    <property type="project" value="InterPro"/>
</dbReference>
<dbReference type="GO" id="GO:0016887">
    <property type="term" value="F:ATP hydrolysis activity"/>
    <property type="evidence" value="ECO:0007669"/>
    <property type="project" value="InterPro"/>
</dbReference>
<evidence type="ECO:0000256" key="7">
    <source>
        <dbReference type="SAM" id="Phobius"/>
    </source>
</evidence>
<evidence type="ECO:0000256" key="3">
    <source>
        <dbReference type="ARBA" id="ARBA00022741"/>
    </source>
</evidence>
<keyword evidence="4 10" id="KW-0067">ATP-binding</keyword>
<evidence type="ECO:0000256" key="6">
    <source>
        <dbReference type="ARBA" id="ARBA00023136"/>
    </source>
</evidence>
<evidence type="ECO:0000256" key="5">
    <source>
        <dbReference type="ARBA" id="ARBA00022989"/>
    </source>
</evidence>
<dbReference type="PATRIC" id="fig|1095733.3.peg.751"/>
<dbReference type="InterPro" id="IPR003593">
    <property type="entry name" value="AAA+_ATPase"/>
</dbReference>
<dbReference type="Pfam" id="PF00664">
    <property type="entry name" value="ABC_membrane"/>
    <property type="match status" value="1"/>
</dbReference>
<feature type="transmembrane region" description="Helical" evidence="7">
    <location>
        <begin position="236"/>
        <end position="259"/>
    </location>
</feature>
<dbReference type="PROSITE" id="PS50929">
    <property type="entry name" value="ABC_TM1F"/>
    <property type="match status" value="1"/>
</dbReference>
<sequence>MKNMKQITKQYKLLYFLLILLSLTSALLMTFFSLQLGRILDSISNSNSGLLFHITICVSSILLWFLISCSYSYLKNQYVKKVILDLKRRLLLHYLSREFNQIDNRNHSDFLNNITKNSDLIQENLLIPKISLIANLGSLIMSVVAIIYIEWRLALVFLLLSSITIFLSQIPGKLMTKSTNNYSLQNNHYLSKMTNFINGFEQIKLLNIQSWTQEKIQEISLEFEESRKTYQFLKDLASTTGILLSFGSQLSCMVAGIFFVRNNLLTIGLLVASIQLLNGVFAPLQSILYNKNLISSSKSIIDNIQENLYETNHEIFHKTRTIDCDNISTISISQLHYEIENKILFDHFSYEFKKGKRYAIIGASGAGKTTLVKLILNYYSKNLYDGEIKINGKQNIDIPSEELYKDIAFVQKNDFLIEGNILENIKLSRNLYLTEKLRKALGFNEDFLNKSLSQSNQTISEGEKQRIDLARFLAKPYSVYIFDEPTSNLDPIKAKAMMDYILSIKDAIVIVITHDQNPEILEEFDHVITL</sequence>
<name>I2NNU3_STRPA</name>
<reference evidence="10 11" key="1">
    <citation type="submission" date="2012-04" db="EMBL/GenBank/DDBJ databases">
        <authorList>
            <person name="Harkins D.M."/>
            <person name="Madupu R."/>
            <person name="Durkin A.S."/>
            <person name="Torralba M."/>
            <person name="Methe B."/>
            <person name="Sutton G.G."/>
            <person name="Nelson K.E."/>
        </authorList>
    </citation>
    <scope>NUCLEOTIDE SEQUENCE [LARGE SCALE GENOMIC DNA]</scope>
    <source>
        <strain evidence="10 11">F0449</strain>
    </source>
</reference>
<feature type="transmembrane region" description="Helical" evidence="7">
    <location>
        <begin position="50"/>
        <end position="74"/>
    </location>
</feature>
<accession>I2NNU3</accession>
<dbReference type="SUPFAM" id="SSF90123">
    <property type="entry name" value="ABC transporter transmembrane region"/>
    <property type="match status" value="1"/>
</dbReference>
<comment type="caution">
    <text evidence="10">The sequence shown here is derived from an EMBL/GenBank/DDBJ whole genome shotgun (WGS) entry which is preliminary data.</text>
</comment>
<dbReference type="AlphaFoldDB" id="I2NNU3"/>
<dbReference type="Pfam" id="PF00005">
    <property type="entry name" value="ABC_tran"/>
    <property type="match status" value="1"/>
</dbReference>
<dbReference type="EMBL" id="AJMV01000057">
    <property type="protein sequence ID" value="EIG27504.1"/>
    <property type="molecule type" value="Genomic_DNA"/>
</dbReference>
<dbReference type="InterPro" id="IPR039421">
    <property type="entry name" value="Type_1_exporter"/>
</dbReference>
<proteinExistence type="predicted"/>
<feature type="domain" description="ABC transporter" evidence="8">
    <location>
        <begin position="330"/>
        <end position="530"/>
    </location>
</feature>
<evidence type="ECO:0000256" key="1">
    <source>
        <dbReference type="ARBA" id="ARBA00004651"/>
    </source>
</evidence>
<keyword evidence="3" id="KW-0547">Nucleotide-binding</keyword>
<keyword evidence="5 7" id="KW-1133">Transmembrane helix</keyword>
<protein>
    <submittedName>
        <fullName evidence="10">ABC transporter, ATP-binding protein</fullName>
    </submittedName>
</protein>
<dbReference type="CDD" id="cd03228">
    <property type="entry name" value="ABCC_MRP_Like"/>
    <property type="match status" value="1"/>
</dbReference>
<evidence type="ECO:0000256" key="4">
    <source>
        <dbReference type="ARBA" id="ARBA00022840"/>
    </source>
</evidence>
<dbReference type="Gene3D" id="3.40.50.300">
    <property type="entry name" value="P-loop containing nucleotide triphosphate hydrolases"/>
    <property type="match status" value="1"/>
</dbReference>
<keyword evidence="2 7" id="KW-0812">Transmembrane</keyword>
<evidence type="ECO:0000259" key="8">
    <source>
        <dbReference type="PROSITE" id="PS50893"/>
    </source>
</evidence>
<feature type="transmembrane region" description="Helical" evidence="7">
    <location>
        <begin position="155"/>
        <end position="172"/>
    </location>
</feature>
<gene>
    <name evidence="10" type="ORF">HMPREF9971_0506</name>
</gene>
<feature type="domain" description="ABC transmembrane type-1" evidence="9">
    <location>
        <begin position="16"/>
        <end position="287"/>
    </location>
</feature>
<evidence type="ECO:0000313" key="11">
    <source>
        <dbReference type="Proteomes" id="UP000003357"/>
    </source>
</evidence>
<evidence type="ECO:0000313" key="10">
    <source>
        <dbReference type="EMBL" id="EIG27504.1"/>
    </source>
</evidence>
<dbReference type="InterPro" id="IPR003439">
    <property type="entry name" value="ABC_transporter-like_ATP-bd"/>
</dbReference>
<dbReference type="InterPro" id="IPR011527">
    <property type="entry name" value="ABC1_TM_dom"/>
</dbReference>
<dbReference type="PANTHER" id="PTHR24221">
    <property type="entry name" value="ATP-BINDING CASSETTE SUB-FAMILY B"/>
    <property type="match status" value="1"/>
</dbReference>
<dbReference type="Gene3D" id="1.20.1560.10">
    <property type="entry name" value="ABC transporter type 1, transmembrane domain"/>
    <property type="match status" value="1"/>
</dbReference>
<feature type="transmembrane region" description="Helical" evidence="7">
    <location>
        <begin position="265"/>
        <end position="289"/>
    </location>
</feature>
<organism evidence="10 11">
    <name type="scientific">Streptococcus parasanguinis F0449</name>
    <dbReference type="NCBI Taxonomy" id="1095733"/>
    <lineage>
        <taxon>Bacteria</taxon>
        <taxon>Bacillati</taxon>
        <taxon>Bacillota</taxon>
        <taxon>Bacilli</taxon>
        <taxon>Lactobacillales</taxon>
        <taxon>Streptococcaceae</taxon>
        <taxon>Streptococcus</taxon>
    </lineage>
</organism>
<comment type="subcellular location">
    <subcellularLocation>
        <location evidence="1">Cell membrane</location>
        <topology evidence="1">Multi-pass membrane protein</topology>
    </subcellularLocation>
</comment>
<dbReference type="Proteomes" id="UP000003357">
    <property type="component" value="Unassembled WGS sequence"/>
</dbReference>
<dbReference type="PANTHER" id="PTHR24221:SF654">
    <property type="entry name" value="ATP-BINDING CASSETTE SUB-FAMILY B MEMBER 6"/>
    <property type="match status" value="1"/>
</dbReference>
<dbReference type="SMART" id="SM00382">
    <property type="entry name" value="AAA"/>
    <property type="match status" value="1"/>
</dbReference>
<dbReference type="InterPro" id="IPR036640">
    <property type="entry name" value="ABC1_TM_sf"/>
</dbReference>
<dbReference type="InterPro" id="IPR027417">
    <property type="entry name" value="P-loop_NTPase"/>
</dbReference>
<evidence type="ECO:0000256" key="2">
    <source>
        <dbReference type="ARBA" id="ARBA00022692"/>
    </source>
</evidence>
<keyword evidence="6 7" id="KW-0472">Membrane</keyword>
<evidence type="ECO:0000259" key="9">
    <source>
        <dbReference type="PROSITE" id="PS50929"/>
    </source>
</evidence>
<dbReference type="GO" id="GO:0034040">
    <property type="term" value="F:ATPase-coupled lipid transmembrane transporter activity"/>
    <property type="evidence" value="ECO:0007669"/>
    <property type="project" value="TreeGrafter"/>
</dbReference>